<dbReference type="InterPro" id="IPR027417">
    <property type="entry name" value="P-loop_NTPase"/>
</dbReference>
<organism evidence="1 2">
    <name type="scientific">Paracoccus alcaliphilus</name>
    <dbReference type="NCBI Taxonomy" id="34002"/>
    <lineage>
        <taxon>Bacteria</taxon>
        <taxon>Pseudomonadati</taxon>
        <taxon>Pseudomonadota</taxon>
        <taxon>Alphaproteobacteria</taxon>
        <taxon>Rhodobacterales</taxon>
        <taxon>Paracoccaceae</taxon>
        <taxon>Paracoccus</taxon>
    </lineage>
</organism>
<dbReference type="SUPFAM" id="SSF52540">
    <property type="entry name" value="P-loop containing nucleoside triphosphate hydrolases"/>
    <property type="match status" value="1"/>
</dbReference>
<dbReference type="Proteomes" id="UP000199054">
    <property type="component" value="Unassembled WGS sequence"/>
</dbReference>
<sequence>MSPPRRVIFHIGQTKAGSTSIQNYLEAERDAMLAQGVLFPLSTMKRSNPFDHSRTAGHLLLLHGLKGDEIMQAFEQELASHPHHTLVLSVENMFSDQPDSVLEAMGRYFSADALEVWAVLRPQFDWLRSRHIENTLSGFSSRTDTFARFVQNAAQEGILDYPARLRHVAGLLGAGQIRAIPFTSDEGPLVTRFLQAAGLPVTDPDAAASQHSNIREKSGTLVEGKRRLNAVCAGIPVPLRLEIEHAFRRLHARSFADSQEPEFCPEIPLTAAQIEDLHRANQSLADEGIMVQPLELGQAGRAGAADPTIVSQLLRQGLRAAALICDCHPERKALQGSLLRYDPEECDALAEALEGASASTHLQAPETALLAACFDRRLVRLHLTPDRGVWRQMARLDALMSPSPLVALAADKIGETGDPLPDVVVIGEGVEAARVLPLLDQPGLRQLILLEGARTLLPDLPLGPHQRRDVGRCLFLTMPVQVPHGPARL</sequence>
<dbReference type="OrthoDB" id="543755at2"/>
<dbReference type="AlphaFoldDB" id="A0A1H8EC90"/>
<evidence type="ECO:0000313" key="2">
    <source>
        <dbReference type="Proteomes" id="UP000199054"/>
    </source>
</evidence>
<reference evidence="1 2" key="1">
    <citation type="submission" date="2016-10" db="EMBL/GenBank/DDBJ databases">
        <authorList>
            <person name="de Groot N.N."/>
        </authorList>
    </citation>
    <scope>NUCLEOTIDE SEQUENCE [LARGE SCALE GENOMIC DNA]</scope>
    <source>
        <strain evidence="1 2">DSM 8512</strain>
    </source>
</reference>
<name>A0A1H8EC90_9RHOB</name>
<dbReference type="EMBL" id="FODE01000002">
    <property type="protein sequence ID" value="SEN17132.1"/>
    <property type="molecule type" value="Genomic_DNA"/>
</dbReference>
<dbReference type="RefSeq" id="WP_090610244.1">
    <property type="nucleotide sequence ID" value="NZ_CP067127.1"/>
</dbReference>
<accession>A0A1H8EC90</accession>
<proteinExistence type="predicted"/>
<keyword evidence="2" id="KW-1185">Reference proteome</keyword>
<gene>
    <name evidence="1" type="ORF">SAMN04489859_10023</name>
</gene>
<dbReference type="STRING" id="34002.SAMN04489859_10023"/>
<protein>
    <submittedName>
        <fullName evidence="1">Uncharacterized protein</fullName>
    </submittedName>
</protein>
<evidence type="ECO:0000313" key="1">
    <source>
        <dbReference type="EMBL" id="SEN17132.1"/>
    </source>
</evidence>